<dbReference type="InterPro" id="IPR051531">
    <property type="entry name" value="N-acetyltransferase"/>
</dbReference>
<gene>
    <name evidence="2" type="ORF">CspeluHIS016_0903220</name>
</gene>
<dbReference type="Pfam" id="PF13302">
    <property type="entry name" value="Acetyltransf_3"/>
    <property type="match status" value="1"/>
</dbReference>
<reference evidence="2" key="1">
    <citation type="journal article" date="2023" name="BMC Genomics">
        <title>Chromosome-level genome assemblies of Cutaneotrichosporon spp. (Trichosporonales, Basidiomycota) reveal imbalanced evolution between nucleotide sequences and chromosome synteny.</title>
        <authorList>
            <person name="Kobayashi Y."/>
            <person name="Kayamori A."/>
            <person name="Aoki K."/>
            <person name="Shiwa Y."/>
            <person name="Matsutani M."/>
            <person name="Fujita N."/>
            <person name="Sugita T."/>
            <person name="Iwasaki W."/>
            <person name="Tanaka N."/>
            <person name="Takashima M."/>
        </authorList>
    </citation>
    <scope>NUCLEOTIDE SEQUENCE</scope>
    <source>
        <strain evidence="2">HIS016</strain>
    </source>
</reference>
<organism evidence="2 3">
    <name type="scientific">Cutaneotrichosporon spelunceum</name>
    <dbReference type="NCBI Taxonomy" id="1672016"/>
    <lineage>
        <taxon>Eukaryota</taxon>
        <taxon>Fungi</taxon>
        <taxon>Dikarya</taxon>
        <taxon>Basidiomycota</taxon>
        <taxon>Agaricomycotina</taxon>
        <taxon>Tremellomycetes</taxon>
        <taxon>Trichosporonales</taxon>
        <taxon>Trichosporonaceae</taxon>
        <taxon>Cutaneotrichosporon</taxon>
    </lineage>
</organism>
<name>A0AAD3U074_9TREE</name>
<dbReference type="SUPFAM" id="SSF55729">
    <property type="entry name" value="Acyl-CoA N-acyltransferases (Nat)"/>
    <property type="match status" value="1"/>
</dbReference>
<dbReference type="PANTHER" id="PTHR43792:SF16">
    <property type="entry name" value="N-ACETYLTRANSFERASE DOMAIN-CONTAINING PROTEIN"/>
    <property type="match status" value="1"/>
</dbReference>
<dbReference type="GO" id="GO:0016747">
    <property type="term" value="F:acyltransferase activity, transferring groups other than amino-acyl groups"/>
    <property type="evidence" value="ECO:0007669"/>
    <property type="project" value="InterPro"/>
</dbReference>
<dbReference type="AlphaFoldDB" id="A0AAD3U074"/>
<evidence type="ECO:0000313" key="2">
    <source>
        <dbReference type="EMBL" id="GMK60105.1"/>
    </source>
</evidence>
<dbReference type="EMBL" id="BTCM01000009">
    <property type="protein sequence ID" value="GMK60105.1"/>
    <property type="molecule type" value="Genomic_DNA"/>
</dbReference>
<dbReference type="PROSITE" id="PS51186">
    <property type="entry name" value="GNAT"/>
    <property type="match status" value="1"/>
</dbReference>
<comment type="caution">
    <text evidence="2">The sequence shown here is derived from an EMBL/GenBank/DDBJ whole genome shotgun (WGS) entry which is preliminary data.</text>
</comment>
<dbReference type="Gene3D" id="3.40.630.30">
    <property type="match status" value="1"/>
</dbReference>
<proteinExistence type="predicted"/>
<feature type="domain" description="N-acetyltransferase" evidence="1">
    <location>
        <begin position="90"/>
        <end position="239"/>
    </location>
</feature>
<dbReference type="PANTHER" id="PTHR43792">
    <property type="entry name" value="GNAT FAMILY, PUTATIVE (AFU_ORTHOLOGUE AFUA_3G00765)-RELATED-RELATED"/>
    <property type="match status" value="1"/>
</dbReference>
<keyword evidence="3" id="KW-1185">Reference proteome</keyword>
<protein>
    <recommendedName>
        <fullName evidence="1">N-acetyltransferase domain-containing protein</fullName>
    </recommendedName>
</protein>
<dbReference type="InterPro" id="IPR000182">
    <property type="entry name" value="GNAT_dom"/>
</dbReference>
<dbReference type="Proteomes" id="UP001222932">
    <property type="component" value="Unassembled WGS sequence"/>
</dbReference>
<evidence type="ECO:0000313" key="3">
    <source>
        <dbReference type="Proteomes" id="UP001222932"/>
    </source>
</evidence>
<evidence type="ECO:0000259" key="1">
    <source>
        <dbReference type="PROSITE" id="PS51186"/>
    </source>
</evidence>
<sequence>MDQTALAGLPVDAHPPIEELIAGQASMPKWTMPANYVPRGLPPTPELQWGGDEPYLPLPGGYRITPYRACEADYAAVERISNDPAIAQWSHLRPYPYTRADTLKWFDLNIPLQTASTEALRTDPAAKVTDAPVMAIRDPGGALVGDVAVEPSPGFLGVGYTLDAAHQGRGVGRAAAGALVAWAAGRMGREFRGSAQVVNAPSNRVLAGLGFEHTGTEEMPWPAQNGGSSREVHSWRLVV</sequence>
<reference evidence="2" key="2">
    <citation type="submission" date="2023-06" db="EMBL/GenBank/DDBJ databases">
        <authorList>
            <person name="Kobayashi Y."/>
            <person name="Kayamori A."/>
            <person name="Aoki K."/>
            <person name="Shiwa Y."/>
            <person name="Fujita N."/>
            <person name="Sugita T."/>
            <person name="Iwasaki W."/>
            <person name="Tanaka N."/>
            <person name="Takashima M."/>
        </authorList>
    </citation>
    <scope>NUCLEOTIDE SEQUENCE</scope>
    <source>
        <strain evidence="2">HIS016</strain>
    </source>
</reference>
<accession>A0AAD3U074</accession>
<dbReference type="InterPro" id="IPR016181">
    <property type="entry name" value="Acyl_CoA_acyltransferase"/>
</dbReference>